<accession>A0A5J4QQ53</accession>
<name>A0A5J4QQ53_9ZZZZ</name>
<reference evidence="1" key="1">
    <citation type="submission" date="2019-03" db="EMBL/GenBank/DDBJ databases">
        <title>Single cell metagenomics reveals metabolic interactions within the superorganism composed of flagellate Streblomastix strix and complex community of Bacteroidetes bacteria on its surface.</title>
        <authorList>
            <person name="Treitli S.C."/>
            <person name="Kolisko M."/>
            <person name="Husnik F."/>
            <person name="Keeling P."/>
            <person name="Hampl V."/>
        </authorList>
    </citation>
    <scope>NUCLEOTIDE SEQUENCE</scope>
    <source>
        <strain evidence="1">STM</strain>
    </source>
</reference>
<dbReference type="AlphaFoldDB" id="A0A5J4QQ53"/>
<organism evidence="1">
    <name type="scientific">termite gut metagenome</name>
    <dbReference type="NCBI Taxonomy" id="433724"/>
    <lineage>
        <taxon>unclassified sequences</taxon>
        <taxon>metagenomes</taxon>
        <taxon>organismal metagenomes</taxon>
    </lineage>
</organism>
<dbReference type="EMBL" id="SNRY01002856">
    <property type="protein sequence ID" value="KAA6323218.1"/>
    <property type="molecule type" value="Genomic_DNA"/>
</dbReference>
<gene>
    <name evidence="1" type="ORF">EZS27_027322</name>
</gene>
<proteinExistence type="predicted"/>
<comment type="caution">
    <text evidence="1">The sequence shown here is derived from an EMBL/GenBank/DDBJ whole genome shotgun (WGS) entry which is preliminary data.</text>
</comment>
<protein>
    <submittedName>
        <fullName evidence="1">Uncharacterized protein</fullName>
    </submittedName>
</protein>
<evidence type="ECO:0000313" key="1">
    <source>
        <dbReference type="EMBL" id="KAA6323218.1"/>
    </source>
</evidence>
<sequence>MNKSKGNPNTKIWLIGDSAPEKWEKDLTHPFDERHPVIHNIWTPIIYKIQKLIYDEKSILISDDFFIRNAVEKACTKPKNNIKE</sequence>